<organism evidence="3 4">
    <name type="scientific">Phomopsis amygdali</name>
    <name type="common">Fusicoccum amygdali</name>
    <dbReference type="NCBI Taxonomy" id="1214568"/>
    <lineage>
        <taxon>Eukaryota</taxon>
        <taxon>Fungi</taxon>
        <taxon>Dikarya</taxon>
        <taxon>Ascomycota</taxon>
        <taxon>Pezizomycotina</taxon>
        <taxon>Sordariomycetes</taxon>
        <taxon>Sordariomycetidae</taxon>
        <taxon>Diaporthales</taxon>
        <taxon>Diaporthaceae</taxon>
        <taxon>Diaporthe</taxon>
    </lineage>
</organism>
<evidence type="ECO:0000313" key="3">
    <source>
        <dbReference type="EMBL" id="KAK2600621.1"/>
    </source>
</evidence>
<evidence type="ECO:0000313" key="4">
    <source>
        <dbReference type="Proteomes" id="UP001265746"/>
    </source>
</evidence>
<evidence type="ECO:0000256" key="2">
    <source>
        <dbReference type="SAM" id="Phobius"/>
    </source>
</evidence>
<dbReference type="EMBL" id="JAUJFL010000006">
    <property type="protein sequence ID" value="KAK2600621.1"/>
    <property type="molecule type" value="Genomic_DNA"/>
</dbReference>
<evidence type="ECO:0008006" key="5">
    <source>
        <dbReference type="Google" id="ProtNLM"/>
    </source>
</evidence>
<dbReference type="CDD" id="cd22903">
    <property type="entry name" value="NI9M"/>
    <property type="match status" value="1"/>
</dbReference>
<keyword evidence="2" id="KW-0472">Membrane</keyword>
<name>A0AAD9S7P6_PHOAM</name>
<keyword evidence="4" id="KW-1185">Reference proteome</keyword>
<evidence type="ECO:0000256" key="1">
    <source>
        <dbReference type="SAM" id="MobiDB-lite"/>
    </source>
</evidence>
<dbReference type="PANTHER" id="PTHR38488">
    <property type="entry name" value="OXIDOREDUCTASE 9.5 KDA SUBUNIT, PUTATIVE (AFU_ORTHOLOGUE AFUA_5G08980)-RELATED"/>
    <property type="match status" value="1"/>
</dbReference>
<accession>A0AAD9S7P6</accession>
<dbReference type="InterPro" id="IPR039961">
    <property type="entry name" value="Nuo9.5"/>
</dbReference>
<feature type="transmembrane region" description="Helical" evidence="2">
    <location>
        <begin position="25"/>
        <end position="43"/>
    </location>
</feature>
<proteinExistence type="predicted"/>
<dbReference type="PANTHER" id="PTHR38488:SF1">
    <property type="entry name" value="OXIDOREDUCTASE 9.5 KDA SUBUNIT, PUTATIVE (AFU_ORTHOLOGUE AFUA_5G08980)-RELATED"/>
    <property type="match status" value="1"/>
</dbReference>
<dbReference type="Proteomes" id="UP001265746">
    <property type="component" value="Unassembled WGS sequence"/>
</dbReference>
<reference evidence="3" key="1">
    <citation type="submission" date="2023-06" db="EMBL/GenBank/DDBJ databases">
        <authorList>
            <person name="Noh H."/>
        </authorList>
    </citation>
    <scope>NUCLEOTIDE SEQUENCE</scope>
    <source>
        <strain evidence="3">DUCC20226</strain>
    </source>
</reference>
<comment type="caution">
    <text evidence="3">The sequence shown here is derived from an EMBL/GenBank/DDBJ whole genome shotgun (WGS) entry which is preliminary data.</text>
</comment>
<sequence>MSGRAPLFWQQPVRYWRWASRERPALFWSCVIGAIGPVTLAVVPPIRHSLGDYDAKPIPTTYPIPAGPRKTLSGYDDGSD</sequence>
<dbReference type="AlphaFoldDB" id="A0AAD9S7P6"/>
<gene>
    <name evidence="3" type="ORF">N8I77_010142</name>
</gene>
<keyword evidence="2" id="KW-0812">Transmembrane</keyword>
<protein>
    <recommendedName>
        <fullName evidence="5">NADH-ubiquinone oxidoreductase 9.5 kDa subunit</fullName>
    </recommendedName>
</protein>
<keyword evidence="2" id="KW-1133">Transmembrane helix</keyword>
<feature type="region of interest" description="Disordered" evidence="1">
    <location>
        <begin position="59"/>
        <end position="80"/>
    </location>
</feature>